<sequence length="175" mass="18954">MGITENNEVKIIKYEETIHQQRIPSGQGLIGATPYWVQISTPLLGVTGTANINGTEILEINIPAGHVFVCSNLWYSCNEGRHIAVCTVDDAQVLGHGSQTRVITFGSDNKGLHALLKEQNPIFVVDNSGSAVDIDMLVFAPPTVFNIVNDPVTSYFEAVISGLLYRGNVTTRGII</sequence>
<dbReference type="EMBL" id="LAZR01045078">
    <property type="protein sequence ID" value="KKK99726.1"/>
    <property type="molecule type" value="Genomic_DNA"/>
</dbReference>
<organism evidence="1">
    <name type="scientific">marine sediment metagenome</name>
    <dbReference type="NCBI Taxonomy" id="412755"/>
    <lineage>
        <taxon>unclassified sequences</taxon>
        <taxon>metagenomes</taxon>
        <taxon>ecological metagenomes</taxon>
    </lineage>
</organism>
<comment type="caution">
    <text evidence="1">The sequence shown here is derived from an EMBL/GenBank/DDBJ whole genome shotgun (WGS) entry which is preliminary data.</text>
</comment>
<accession>A0A0F9CT06</accession>
<dbReference type="AlphaFoldDB" id="A0A0F9CT06"/>
<reference evidence="1" key="1">
    <citation type="journal article" date="2015" name="Nature">
        <title>Complex archaea that bridge the gap between prokaryotes and eukaryotes.</title>
        <authorList>
            <person name="Spang A."/>
            <person name="Saw J.H."/>
            <person name="Jorgensen S.L."/>
            <person name="Zaremba-Niedzwiedzka K."/>
            <person name="Martijn J."/>
            <person name="Lind A.E."/>
            <person name="van Eijk R."/>
            <person name="Schleper C."/>
            <person name="Guy L."/>
            <person name="Ettema T.J."/>
        </authorList>
    </citation>
    <scope>NUCLEOTIDE SEQUENCE</scope>
</reference>
<evidence type="ECO:0000313" key="1">
    <source>
        <dbReference type="EMBL" id="KKK99726.1"/>
    </source>
</evidence>
<proteinExistence type="predicted"/>
<gene>
    <name evidence="1" type="ORF">LCGC14_2629850</name>
</gene>
<protein>
    <submittedName>
        <fullName evidence="1">Uncharacterized protein</fullName>
    </submittedName>
</protein>
<name>A0A0F9CT06_9ZZZZ</name>